<evidence type="ECO:0000313" key="3">
    <source>
        <dbReference type="Proteomes" id="UP000011778"/>
    </source>
</evidence>
<accession>M3H6U9</accession>
<evidence type="ECO:0000259" key="1">
    <source>
        <dbReference type="PROSITE" id="PS50885"/>
    </source>
</evidence>
<reference evidence="2 3" key="1">
    <citation type="submission" date="2013-02" db="EMBL/GenBank/DDBJ databases">
        <authorList>
            <person name="Harkins D.M."/>
            <person name="Durkin A.S."/>
            <person name="Brinkac L.M."/>
            <person name="Haft D.H."/>
            <person name="Selengut J.D."/>
            <person name="Sanka R."/>
            <person name="DePew J."/>
            <person name="Purushe J."/>
            <person name="Tulsiani S.M."/>
            <person name="Graham G.C."/>
            <person name="Burns M.-A."/>
            <person name="Dohnt M.F."/>
            <person name="Smythe L.D."/>
            <person name="McKay D.B."/>
            <person name="Craig S.B."/>
            <person name="Vinetz J.M."/>
            <person name="Sutton G.G."/>
            <person name="Nierman W.C."/>
            <person name="Fouts D.E."/>
        </authorList>
    </citation>
    <scope>NUCLEOTIDE SEQUENCE [LARGE SCALE GENOMIC DNA]</scope>
    <source>
        <strain evidence="2 3">LT2050</strain>
    </source>
</reference>
<dbReference type="CDD" id="cd06225">
    <property type="entry name" value="HAMP"/>
    <property type="match status" value="1"/>
</dbReference>
<dbReference type="Pfam" id="PF00672">
    <property type="entry name" value="HAMP"/>
    <property type="match status" value="1"/>
</dbReference>
<dbReference type="EMBL" id="AFMD02000449">
    <property type="protein sequence ID" value="EMG20064.1"/>
    <property type="molecule type" value="Genomic_DNA"/>
</dbReference>
<feature type="domain" description="HAMP" evidence="1">
    <location>
        <begin position="3"/>
        <end position="43"/>
    </location>
</feature>
<evidence type="ECO:0000313" key="2">
    <source>
        <dbReference type="EMBL" id="EMG20064.1"/>
    </source>
</evidence>
<dbReference type="Gene3D" id="6.10.340.10">
    <property type="match status" value="1"/>
</dbReference>
<proteinExistence type="predicted"/>
<protein>
    <submittedName>
        <fullName evidence="2">HAMP domain protein</fullName>
    </submittedName>
</protein>
<gene>
    <name evidence="2" type="ORF">LEP1GSC150_4977</name>
</gene>
<dbReference type="InterPro" id="IPR003660">
    <property type="entry name" value="HAMP_dom"/>
</dbReference>
<organism evidence="2 3">
    <name type="scientific">Leptospira interrogans serovar Copenhageni str. LT2050</name>
    <dbReference type="NCBI Taxonomy" id="1001598"/>
    <lineage>
        <taxon>Bacteria</taxon>
        <taxon>Pseudomonadati</taxon>
        <taxon>Spirochaetota</taxon>
        <taxon>Spirochaetia</taxon>
        <taxon>Leptospirales</taxon>
        <taxon>Leptospiraceae</taxon>
        <taxon>Leptospira</taxon>
    </lineage>
</organism>
<sequence>MSGVEKVNEGDLEVEVPIRVKDEIGFLADSFNDMVSSIRDARKELQDYAEHLATKVRLRTEELSEKIEEFQRLKIQQDGDYF</sequence>
<dbReference type="GO" id="GO:0007165">
    <property type="term" value="P:signal transduction"/>
    <property type="evidence" value="ECO:0007669"/>
    <property type="project" value="InterPro"/>
</dbReference>
<dbReference type="GO" id="GO:0016020">
    <property type="term" value="C:membrane"/>
    <property type="evidence" value="ECO:0007669"/>
    <property type="project" value="InterPro"/>
</dbReference>
<dbReference type="PROSITE" id="PS50885">
    <property type="entry name" value="HAMP"/>
    <property type="match status" value="1"/>
</dbReference>
<dbReference type="PANTHER" id="PTHR32089">
    <property type="entry name" value="METHYL-ACCEPTING CHEMOTAXIS PROTEIN MCPB"/>
    <property type="match status" value="1"/>
</dbReference>
<dbReference type="AlphaFoldDB" id="M3H6U9"/>
<dbReference type="SUPFAM" id="SSF158472">
    <property type="entry name" value="HAMP domain-like"/>
    <property type="match status" value="1"/>
</dbReference>
<comment type="caution">
    <text evidence="2">The sequence shown here is derived from an EMBL/GenBank/DDBJ whole genome shotgun (WGS) entry which is preliminary data.</text>
</comment>
<dbReference type="PANTHER" id="PTHR32089:SF114">
    <property type="entry name" value="METHYL-ACCEPTING CHEMOTAXIS PROTEIN MCPB"/>
    <property type="match status" value="1"/>
</dbReference>
<name>M3H6U9_LEPIT</name>
<dbReference type="Proteomes" id="UP000011778">
    <property type="component" value="Unassembled WGS sequence"/>
</dbReference>